<feature type="region of interest" description="Disordered" evidence="7">
    <location>
        <begin position="182"/>
        <end position="228"/>
    </location>
</feature>
<feature type="domain" description="GATA-type" evidence="8">
    <location>
        <begin position="348"/>
        <end position="401"/>
    </location>
</feature>
<gene>
    <name evidence="9" type="ORF">Moror_5759</name>
</gene>
<dbReference type="Proteomes" id="UP000017559">
    <property type="component" value="Unassembled WGS sequence"/>
</dbReference>
<evidence type="ECO:0000256" key="3">
    <source>
        <dbReference type="ARBA" id="ARBA00022771"/>
    </source>
</evidence>
<dbReference type="OrthoDB" id="515401at2759"/>
<sequence length="408" mass="45146">MIILSERPPRTSITEKCGLKGLDICSSLVARSWVIGSRVQPISKSQEIALDTVVLTCTLAPMIMNAHLSYDRRHSSASSYSTHDPTSTQSGAWSYNDPDSFSSHYTSFSTRQNHPHVGVSDYWLRDSTSQSQHLGESYSRNYYNGSSARFEGAPYSYPSDDRLLYSSGEIHTVHLPKIASTSNGVSWPHSQTPALSSQRSQSDSMQSRWSPTDSLDGSDRRASLDSSPDWQDIILPSVEPYESKHIIHSLDQCSPLSTISSPSPSPSPVQLPASGPKNPPKQNTDGKPAAKMCSHCRATSTPLWRREPTTLKPLCNACGLYLQQRNKLRPQELIDADLDDENSDESGDGTGPECSHCHTRNTSVWRRSKTGEQLCNACGVYSRLRGKDRPLSLRRNKIKPRTKHAAKS</sequence>
<keyword evidence="10" id="KW-1185">Reference proteome</keyword>
<dbReference type="Gene3D" id="3.30.50.10">
    <property type="entry name" value="Erythroid Transcription Factor GATA-1, subunit A"/>
    <property type="match status" value="2"/>
</dbReference>
<feature type="compositionally biased region" description="Acidic residues" evidence="7">
    <location>
        <begin position="338"/>
        <end position="347"/>
    </location>
</feature>
<dbReference type="PANTHER" id="PTHR10071:SF281">
    <property type="entry name" value="BOX A-BINDING FACTOR-RELATED"/>
    <property type="match status" value="1"/>
</dbReference>
<dbReference type="PANTHER" id="PTHR10071">
    <property type="entry name" value="TRANSCRIPTION FACTOR GATA FAMILY MEMBER"/>
    <property type="match status" value="1"/>
</dbReference>
<dbReference type="InterPro" id="IPR000679">
    <property type="entry name" value="Znf_GATA"/>
</dbReference>
<comment type="subcellular location">
    <subcellularLocation>
        <location evidence="1">Nucleus</location>
    </subcellularLocation>
</comment>
<feature type="compositionally biased region" description="Low complexity" evidence="7">
    <location>
        <begin position="196"/>
        <end position="210"/>
    </location>
</feature>
<dbReference type="HOGENOM" id="CLU_674531_0_0_1"/>
<dbReference type="EMBL" id="AWSO01000812">
    <property type="protein sequence ID" value="ESK87294.1"/>
    <property type="molecule type" value="Genomic_DNA"/>
</dbReference>
<evidence type="ECO:0000256" key="5">
    <source>
        <dbReference type="ARBA" id="ARBA00023242"/>
    </source>
</evidence>
<dbReference type="PRINTS" id="PR00619">
    <property type="entry name" value="GATAZNFINGER"/>
</dbReference>
<dbReference type="Pfam" id="PF00320">
    <property type="entry name" value="GATA"/>
    <property type="match status" value="2"/>
</dbReference>
<dbReference type="InterPro" id="IPR039355">
    <property type="entry name" value="Transcription_factor_GATA"/>
</dbReference>
<dbReference type="GO" id="GO:0000978">
    <property type="term" value="F:RNA polymerase II cis-regulatory region sequence-specific DNA binding"/>
    <property type="evidence" value="ECO:0007669"/>
    <property type="project" value="TreeGrafter"/>
</dbReference>
<evidence type="ECO:0000313" key="10">
    <source>
        <dbReference type="Proteomes" id="UP000017559"/>
    </source>
</evidence>
<dbReference type="SMART" id="SM00401">
    <property type="entry name" value="ZnF_GATA"/>
    <property type="match status" value="2"/>
</dbReference>
<evidence type="ECO:0000313" key="9">
    <source>
        <dbReference type="EMBL" id="ESK87294.1"/>
    </source>
</evidence>
<name>V2Y6J5_MONRO</name>
<feature type="compositionally biased region" description="Polar residues" evidence="7">
    <location>
        <begin position="182"/>
        <end position="195"/>
    </location>
</feature>
<reference evidence="9 10" key="1">
    <citation type="journal article" date="2014" name="BMC Genomics">
        <title>Genome and secretome analysis of the hemibiotrophic fungal pathogen, Moniliophthora roreri, which causes frosty pod rot disease of cacao: mechanisms of the biotrophic and necrotrophic phases.</title>
        <authorList>
            <person name="Meinhardt L.W."/>
            <person name="Costa G.G.L."/>
            <person name="Thomazella D.P.T."/>
            <person name="Teixeira P.J.P.L."/>
            <person name="Carazzolle M.F."/>
            <person name="Schuster S.C."/>
            <person name="Carlson J.E."/>
            <person name="Guiltinan M.J."/>
            <person name="Mieczkowski P."/>
            <person name="Farmer A."/>
            <person name="Ramaraj T."/>
            <person name="Crozier J."/>
            <person name="Davis R.E."/>
            <person name="Shao J."/>
            <person name="Melnick R.L."/>
            <person name="Pereira G.A.G."/>
            <person name="Bailey B.A."/>
        </authorList>
    </citation>
    <scope>NUCLEOTIDE SEQUENCE [LARGE SCALE GENOMIC DNA]</scope>
    <source>
        <strain evidence="9 10">MCA 2997</strain>
    </source>
</reference>
<feature type="region of interest" description="Disordered" evidence="7">
    <location>
        <begin position="338"/>
        <end position="359"/>
    </location>
</feature>
<dbReference type="CDD" id="cd00202">
    <property type="entry name" value="ZnF_GATA"/>
    <property type="match status" value="2"/>
</dbReference>
<keyword evidence="2" id="KW-0479">Metal-binding</keyword>
<comment type="caution">
    <text evidence="9">The sequence shown here is derived from an EMBL/GenBank/DDBJ whole genome shotgun (WGS) entry which is preliminary data.</text>
</comment>
<organism evidence="9 10">
    <name type="scientific">Moniliophthora roreri (strain MCA 2997)</name>
    <name type="common">Cocoa frosty pod rot fungus</name>
    <name type="synonym">Crinipellis roreri</name>
    <dbReference type="NCBI Taxonomy" id="1381753"/>
    <lineage>
        <taxon>Eukaryota</taxon>
        <taxon>Fungi</taxon>
        <taxon>Dikarya</taxon>
        <taxon>Basidiomycota</taxon>
        <taxon>Agaricomycotina</taxon>
        <taxon>Agaricomycetes</taxon>
        <taxon>Agaricomycetidae</taxon>
        <taxon>Agaricales</taxon>
        <taxon>Marasmiineae</taxon>
        <taxon>Marasmiaceae</taxon>
        <taxon>Moniliophthora</taxon>
    </lineage>
</organism>
<evidence type="ECO:0000256" key="7">
    <source>
        <dbReference type="SAM" id="MobiDB-lite"/>
    </source>
</evidence>
<feature type="domain" description="GATA-type" evidence="8">
    <location>
        <begin position="287"/>
        <end position="330"/>
    </location>
</feature>
<keyword evidence="3 6" id="KW-0863">Zinc-finger</keyword>
<evidence type="ECO:0000256" key="4">
    <source>
        <dbReference type="ARBA" id="ARBA00022833"/>
    </source>
</evidence>
<evidence type="ECO:0000256" key="2">
    <source>
        <dbReference type="ARBA" id="ARBA00022723"/>
    </source>
</evidence>
<dbReference type="GO" id="GO:0045944">
    <property type="term" value="P:positive regulation of transcription by RNA polymerase II"/>
    <property type="evidence" value="ECO:0007669"/>
    <property type="project" value="TreeGrafter"/>
</dbReference>
<evidence type="ECO:0000256" key="6">
    <source>
        <dbReference type="PROSITE-ProRule" id="PRU00094"/>
    </source>
</evidence>
<dbReference type="PROSITE" id="PS50114">
    <property type="entry name" value="GATA_ZN_FINGER_2"/>
    <property type="match status" value="2"/>
</dbReference>
<dbReference type="KEGG" id="mrr:Moror_5759"/>
<dbReference type="InterPro" id="IPR013088">
    <property type="entry name" value="Znf_NHR/GATA"/>
</dbReference>
<dbReference type="GO" id="GO:0005634">
    <property type="term" value="C:nucleus"/>
    <property type="evidence" value="ECO:0007669"/>
    <property type="project" value="UniProtKB-SubCell"/>
</dbReference>
<feature type="region of interest" description="Disordered" evidence="7">
    <location>
        <begin position="255"/>
        <end position="291"/>
    </location>
</feature>
<keyword evidence="5" id="KW-0539">Nucleus</keyword>
<evidence type="ECO:0000259" key="8">
    <source>
        <dbReference type="PROSITE" id="PS50114"/>
    </source>
</evidence>
<proteinExistence type="predicted"/>
<dbReference type="GO" id="GO:0000122">
    <property type="term" value="P:negative regulation of transcription by RNA polymerase II"/>
    <property type="evidence" value="ECO:0007669"/>
    <property type="project" value="TreeGrafter"/>
</dbReference>
<evidence type="ECO:0000256" key="1">
    <source>
        <dbReference type="ARBA" id="ARBA00004123"/>
    </source>
</evidence>
<dbReference type="PROSITE" id="PS00344">
    <property type="entry name" value="GATA_ZN_FINGER_1"/>
    <property type="match status" value="1"/>
</dbReference>
<keyword evidence="4" id="KW-0862">Zinc</keyword>
<dbReference type="GO" id="GO:0008270">
    <property type="term" value="F:zinc ion binding"/>
    <property type="evidence" value="ECO:0007669"/>
    <property type="project" value="UniProtKB-KW"/>
</dbReference>
<dbReference type="GO" id="GO:0000981">
    <property type="term" value="F:DNA-binding transcription factor activity, RNA polymerase II-specific"/>
    <property type="evidence" value="ECO:0007669"/>
    <property type="project" value="TreeGrafter"/>
</dbReference>
<protein>
    <submittedName>
        <fullName evidence="9">Gata zinc finger domain-containing protein</fullName>
    </submittedName>
</protein>
<dbReference type="SUPFAM" id="SSF57716">
    <property type="entry name" value="Glucocorticoid receptor-like (DNA-binding domain)"/>
    <property type="match status" value="2"/>
</dbReference>
<accession>V2Y6J5</accession>
<dbReference type="AlphaFoldDB" id="V2Y6J5"/>